<sequence length="768" mass="84677">MVEPYKVKDDADWITDTSGKAAIWLCKRNGKSFLDVHKGSGFVRARIGEMWVYSCYLAPSLSTTDFSHELDFNALAEERGSPSSNTRGQTLLNAFATLEVALLNEGTQETFNRAGAGSIIDLTFVSSALARRSLWRIGDFFTASDHEAILCTVGTRPGPGTRNRAVKGYRQETLNAEEMSRRTCLRARRSLQRSRRTDRAEAAHAAFKQARRTLKHAILDSNRECFLKLCDAAEQNPWGGAYRLVVKRVNAGSRSSTDPETLSEIVSILLPSGSAKESIQRETAPTREVEEVTEAEVAEAGRNLQKNKAPGPDAVPNRVMKLALGLRPGTFAELYNACLREGTFSRRWKVQKLLLLSKPAPVCLLDTVGKVFEKLISKRLNLAVDAAGGLSPTQFGFRKGKSTLDAIRMVTGTAAEAIRRKRWKGGTKKYCLLVTLDIKNAFNTANWTRIMQALRRLRTPEYLTRRSVLGTLLWNTMYDGVLRLPMPAKVHVTGFADDVAITIVAKTIAEVEDMANTVLKKTCPDDCEGPLCSAHCKYTCSQHRCPTKEVTTCAASTADQELTGPEQLAEIEALLDEVLHLKSVMQVRHINVTMKAMFSRMKSLQEGAVISFNQVGDSHQHKEPTECNKCKGPLRNSESKEQQTPVCLQKDNAAQTEFWRNATQGPMVTSAAQTDPWQRLSQPGTVLDGGEPSTPPAQSSARRAPSGSQQKKGVIHKKSRNRGPREKTAAKGSAGKDATTAWRKAAPKKRARKPHRPDAFIVEANGKT</sequence>
<feature type="region of interest" description="Disordered" evidence="1">
    <location>
        <begin position="616"/>
        <end position="646"/>
    </location>
</feature>
<organism evidence="4 5">
    <name type="scientific">Drosophila suzukii</name>
    <name type="common">Spotted-wing drosophila fruit fly</name>
    <dbReference type="NCBI Taxonomy" id="28584"/>
    <lineage>
        <taxon>Eukaryota</taxon>
        <taxon>Metazoa</taxon>
        <taxon>Ecdysozoa</taxon>
        <taxon>Arthropoda</taxon>
        <taxon>Hexapoda</taxon>
        <taxon>Insecta</taxon>
        <taxon>Pterygota</taxon>
        <taxon>Neoptera</taxon>
        <taxon>Endopterygota</taxon>
        <taxon>Diptera</taxon>
        <taxon>Brachycera</taxon>
        <taxon>Muscomorpha</taxon>
        <taxon>Ephydroidea</taxon>
        <taxon>Drosophilidae</taxon>
        <taxon>Drosophila</taxon>
        <taxon>Sophophora</taxon>
    </lineage>
</organism>
<dbReference type="Pfam" id="PF14529">
    <property type="entry name" value="Exo_endo_phos_2"/>
    <property type="match status" value="1"/>
</dbReference>
<feature type="compositionally biased region" description="Polar residues" evidence="1">
    <location>
        <begin position="696"/>
        <end position="711"/>
    </location>
</feature>
<accession>A0ABM4TYK0</accession>
<feature type="compositionally biased region" description="Polar residues" evidence="1">
    <location>
        <begin position="663"/>
        <end position="684"/>
    </location>
</feature>
<keyword evidence="4" id="KW-1185">Reference proteome</keyword>
<evidence type="ECO:0000313" key="4">
    <source>
        <dbReference type="Proteomes" id="UP001652628"/>
    </source>
</evidence>
<dbReference type="SUPFAM" id="SSF56219">
    <property type="entry name" value="DNase I-like"/>
    <property type="match status" value="1"/>
</dbReference>
<feature type="compositionally biased region" description="Basic residues" evidence="1">
    <location>
        <begin position="713"/>
        <end position="722"/>
    </location>
</feature>
<evidence type="ECO:0008006" key="6">
    <source>
        <dbReference type="Google" id="ProtNLM"/>
    </source>
</evidence>
<dbReference type="InterPro" id="IPR005135">
    <property type="entry name" value="Endo/exonuclease/phosphatase"/>
</dbReference>
<evidence type="ECO:0000256" key="1">
    <source>
        <dbReference type="SAM" id="MobiDB-lite"/>
    </source>
</evidence>
<dbReference type="InterPro" id="IPR000477">
    <property type="entry name" value="RT_dom"/>
</dbReference>
<proteinExistence type="predicted"/>
<dbReference type="RefSeq" id="XP_070855028.1">
    <property type="nucleotide sequence ID" value="XM_070998927.1"/>
</dbReference>
<evidence type="ECO:0000259" key="3">
    <source>
        <dbReference type="Pfam" id="PF14529"/>
    </source>
</evidence>
<dbReference type="Proteomes" id="UP001652628">
    <property type="component" value="Unplaced"/>
</dbReference>
<dbReference type="SUPFAM" id="SSF56672">
    <property type="entry name" value="DNA/RNA polymerases"/>
    <property type="match status" value="1"/>
</dbReference>
<feature type="compositionally biased region" description="Basic and acidic residues" evidence="1">
    <location>
        <begin position="618"/>
        <end position="629"/>
    </location>
</feature>
<dbReference type="GeneID" id="139354685"/>
<dbReference type="InterPro" id="IPR036691">
    <property type="entry name" value="Endo/exonu/phosph_ase_sf"/>
</dbReference>
<dbReference type="Pfam" id="PF00078">
    <property type="entry name" value="RVT_1"/>
    <property type="match status" value="1"/>
</dbReference>
<dbReference type="Gene3D" id="3.60.10.10">
    <property type="entry name" value="Endonuclease/exonuclease/phosphatase"/>
    <property type="match status" value="1"/>
</dbReference>
<feature type="domain" description="Endonuclease/exonuclease/phosphatase" evidence="3">
    <location>
        <begin position="71"/>
        <end position="149"/>
    </location>
</feature>
<name>A0ABM4TYK0_DROSZ</name>
<feature type="region of interest" description="Disordered" evidence="1">
    <location>
        <begin position="663"/>
        <end position="768"/>
    </location>
</feature>
<gene>
    <name evidence="5" type="primary">LOC139354685</name>
</gene>
<feature type="compositionally biased region" description="Basic residues" evidence="1">
    <location>
        <begin position="745"/>
        <end position="755"/>
    </location>
</feature>
<protein>
    <recommendedName>
        <fullName evidence="6">Reverse transcriptase domain-containing protein</fullName>
    </recommendedName>
</protein>
<evidence type="ECO:0000313" key="5">
    <source>
        <dbReference type="RefSeq" id="XP_070855028.1"/>
    </source>
</evidence>
<feature type="domain" description="Reverse transcriptase" evidence="2">
    <location>
        <begin position="361"/>
        <end position="508"/>
    </location>
</feature>
<dbReference type="PANTHER" id="PTHR19446">
    <property type="entry name" value="REVERSE TRANSCRIPTASES"/>
    <property type="match status" value="1"/>
</dbReference>
<evidence type="ECO:0000259" key="2">
    <source>
        <dbReference type="Pfam" id="PF00078"/>
    </source>
</evidence>
<dbReference type="InterPro" id="IPR043502">
    <property type="entry name" value="DNA/RNA_pol_sf"/>
</dbReference>
<reference evidence="5" key="1">
    <citation type="submission" date="2025-08" db="UniProtKB">
        <authorList>
            <consortium name="RefSeq"/>
        </authorList>
    </citation>
    <scope>IDENTIFICATION</scope>
</reference>